<comment type="caution">
    <text evidence="3">The sequence shown here is derived from an EMBL/GenBank/DDBJ whole genome shotgun (WGS) entry which is preliminary data.</text>
</comment>
<dbReference type="EMBL" id="CAJNOR010004684">
    <property type="protein sequence ID" value="CAF1520947.1"/>
    <property type="molecule type" value="Genomic_DNA"/>
</dbReference>
<evidence type="ECO:0000256" key="1">
    <source>
        <dbReference type="SAM" id="Phobius"/>
    </source>
</evidence>
<accession>A0A815GAW1</accession>
<name>A0A815GAW1_ADIRI</name>
<evidence type="ECO:0000313" key="4">
    <source>
        <dbReference type="EMBL" id="CAF1520947.1"/>
    </source>
</evidence>
<sequence>MSIGLSLRRNISSIILKLLLLSLLVLITWQYVYFYYHSRPIINTKISSTIRKATHARKSFASKLPSSSHISSSAAPSAKTIRPFISTTKTIHVAVVLSLSKQASHIAEFHLLYESWRFIQTFSPLSEQIIVDLIVFCEFPSCYQLPASCIPHSHPYHLNQIYNCYYHKLDHHIVSDWKDYLYMTSIAFMLTPNYRKAVTKYQWILRVDQDAILSPGLFFGFLGKHPYQLSRMQFGALGHGTEFTNQRLRMIAQKLGYKHVGVHNLCSTWLVTPKDSIEIANLTTQIGRYLLDNEFGRHVPGIEDLPAIGEWPKWWRGVTSLYAAEIAINHIYSSTLTHQHEAPVLDHPADSQLSLWLAWHIHCLHNPSYFSKFQHRADLYNFLQRSKTKRIQLITNYYSVEKIFKQVFDEFYEIHVKNRSLRGEVTVRDYVTVLAWRKAYAATGAINL</sequence>
<dbReference type="OrthoDB" id="330499at2759"/>
<evidence type="ECO:0000259" key="2">
    <source>
        <dbReference type="Pfam" id="PF23741"/>
    </source>
</evidence>
<feature type="domain" description="DUF7164" evidence="2">
    <location>
        <begin position="88"/>
        <end position="427"/>
    </location>
</feature>
<dbReference type="Proteomes" id="UP000663852">
    <property type="component" value="Unassembled WGS sequence"/>
</dbReference>
<keyword evidence="1" id="KW-0472">Membrane</keyword>
<proteinExistence type="predicted"/>
<feature type="transmembrane region" description="Helical" evidence="1">
    <location>
        <begin position="14"/>
        <end position="36"/>
    </location>
</feature>
<evidence type="ECO:0000313" key="5">
    <source>
        <dbReference type="Proteomes" id="UP000663828"/>
    </source>
</evidence>
<dbReference type="Pfam" id="PF23741">
    <property type="entry name" value="DUF7164"/>
    <property type="match status" value="1"/>
</dbReference>
<evidence type="ECO:0000313" key="3">
    <source>
        <dbReference type="EMBL" id="CAF1336419.1"/>
    </source>
</evidence>
<keyword evidence="1" id="KW-0812">Transmembrane</keyword>
<keyword evidence="5" id="KW-1185">Reference proteome</keyword>
<organism evidence="3 6">
    <name type="scientific">Adineta ricciae</name>
    <name type="common">Rotifer</name>
    <dbReference type="NCBI Taxonomy" id="249248"/>
    <lineage>
        <taxon>Eukaryota</taxon>
        <taxon>Metazoa</taxon>
        <taxon>Spiralia</taxon>
        <taxon>Gnathifera</taxon>
        <taxon>Rotifera</taxon>
        <taxon>Eurotatoria</taxon>
        <taxon>Bdelloidea</taxon>
        <taxon>Adinetida</taxon>
        <taxon>Adinetidae</taxon>
        <taxon>Adineta</taxon>
    </lineage>
</organism>
<protein>
    <recommendedName>
        <fullName evidence="2">DUF7164 domain-containing protein</fullName>
    </recommendedName>
</protein>
<dbReference type="EMBL" id="CAJNOJ010000249">
    <property type="protein sequence ID" value="CAF1336419.1"/>
    <property type="molecule type" value="Genomic_DNA"/>
</dbReference>
<gene>
    <name evidence="3" type="ORF">EDS130_LOCUS32485</name>
    <name evidence="4" type="ORF">XAT740_LOCUS40795</name>
</gene>
<dbReference type="InterPro" id="IPR055588">
    <property type="entry name" value="DUF7164"/>
</dbReference>
<keyword evidence="1" id="KW-1133">Transmembrane helix</keyword>
<dbReference type="AlphaFoldDB" id="A0A815GAW1"/>
<reference evidence="3" key="1">
    <citation type="submission" date="2021-02" db="EMBL/GenBank/DDBJ databases">
        <authorList>
            <person name="Nowell W R."/>
        </authorList>
    </citation>
    <scope>NUCLEOTIDE SEQUENCE</scope>
</reference>
<evidence type="ECO:0000313" key="6">
    <source>
        <dbReference type="Proteomes" id="UP000663852"/>
    </source>
</evidence>
<dbReference type="Proteomes" id="UP000663828">
    <property type="component" value="Unassembled WGS sequence"/>
</dbReference>